<dbReference type="InterPro" id="IPR045890">
    <property type="entry name" value="POB1-like"/>
</dbReference>
<dbReference type="Pfam" id="PF21536">
    <property type="entry name" value="BTB_KLHL33"/>
    <property type="match status" value="1"/>
</dbReference>
<feature type="domain" description="BACK" evidence="5">
    <location>
        <begin position="236"/>
        <end position="340"/>
    </location>
</feature>
<dbReference type="GO" id="GO:0005634">
    <property type="term" value="C:nucleus"/>
    <property type="evidence" value="ECO:0007669"/>
    <property type="project" value="TreeGrafter"/>
</dbReference>
<sequence>MAGSEASTAAAAAAGDMDPDFSRGGGCGPSFEFAFNSVNFSDRVLRIEVVAGDDDDDDAPGASGEGGAGSLSDWARHRKRRREELLKEKESEAVMPDQINCKVEPEECDAYEENQEEPVAMMDESPPSVGPDGDDGPSMDSPWSGVSTPVLRVKNIYISSAILAAKSPFFFKENALMELLSFMYSGKLTTTDPTLLLDILMAADKFEVVSCMRYCSQLLTSLTMTTESALLYLDLPCSISMAAAVQPLTDAAKEFLSNKYKDLTKFQDEVMNIPLAGIEAILSSNDLQVASEDAIYDFLIRWARAQYPKSEERREILSSRLLPLVRFSHMTCRKLRKVLACTDLDHEQATKCVTEALLYKADAPHRQRALAADATTCRKFAERAYKYRPLKVVEFDRPYPQCIAYLDLKREECSRLFPSGRMYSQAFHLAGQGFFLSAHCNMEQQSTFYCFGLFLGMQEKGSMSVTVDYEFAARTRPSGEFVSKYKGNYTFTGGKAVGYRNLFAIPWSTFMADDSLFFIDGVLHLRAELTIKQPSA</sequence>
<evidence type="ECO:0000259" key="5">
    <source>
        <dbReference type="SMART" id="SM00875"/>
    </source>
</evidence>
<accession>A0A0D9VEH1</accession>
<dbReference type="EnsemblPlants" id="LPERR02G09510.2">
    <property type="protein sequence ID" value="LPERR02G09510.2"/>
    <property type="gene ID" value="LPERR02G09510"/>
</dbReference>
<dbReference type="SUPFAM" id="SSF49599">
    <property type="entry name" value="TRAF domain-like"/>
    <property type="match status" value="1"/>
</dbReference>
<dbReference type="Gene3D" id="3.30.710.10">
    <property type="entry name" value="Potassium Channel Kv1.1, Chain A"/>
    <property type="match status" value="1"/>
</dbReference>
<evidence type="ECO:0000256" key="2">
    <source>
        <dbReference type="ARBA" id="ARBA00004906"/>
    </source>
</evidence>
<feature type="region of interest" description="Disordered" evidence="4">
    <location>
        <begin position="1"/>
        <end position="26"/>
    </location>
</feature>
<keyword evidence="3" id="KW-0833">Ubl conjugation pathway</keyword>
<dbReference type="FunFam" id="1.25.40.420:FF:000008">
    <property type="entry name" value="BTB/POZ domain-containing protein POB1"/>
    <property type="match status" value="1"/>
</dbReference>
<dbReference type="Pfam" id="PF07707">
    <property type="entry name" value="BACK"/>
    <property type="match status" value="1"/>
</dbReference>
<dbReference type="PANTHER" id="PTHR46336:SF21">
    <property type="entry name" value="OS02G0260700 PROTEIN"/>
    <property type="match status" value="1"/>
</dbReference>
<dbReference type="Proteomes" id="UP000032180">
    <property type="component" value="Chromosome 2"/>
</dbReference>
<keyword evidence="7" id="KW-1185">Reference proteome</keyword>
<evidence type="ECO:0000313" key="7">
    <source>
        <dbReference type="Proteomes" id="UP000032180"/>
    </source>
</evidence>
<dbReference type="GO" id="GO:0010114">
    <property type="term" value="P:response to red light"/>
    <property type="evidence" value="ECO:0007669"/>
    <property type="project" value="TreeGrafter"/>
</dbReference>
<comment type="pathway">
    <text evidence="2">Protein modification; protein ubiquitination.</text>
</comment>
<dbReference type="AlphaFoldDB" id="A0A0D9VEH1"/>
<reference evidence="6" key="3">
    <citation type="submission" date="2015-04" db="UniProtKB">
        <authorList>
            <consortium name="EnsemblPlants"/>
        </authorList>
    </citation>
    <scope>IDENTIFICATION</scope>
</reference>
<evidence type="ECO:0000313" key="6">
    <source>
        <dbReference type="EnsemblPlants" id="LPERR02G09510.2"/>
    </source>
</evidence>
<reference evidence="7" key="2">
    <citation type="submission" date="2013-12" db="EMBL/GenBank/DDBJ databases">
        <authorList>
            <person name="Yu Y."/>
            <person name="Lee S."/>
            <person name="de Baynast K."/>
            <person name="Wissotski M."/>
            <person name="Liu L."/>
            <person name="Talag J."/>
            <person name="Goicoechea J."/>
            <person name="Angelova A."/>
            <person name="Jetty R."/>
            <person name="Kudrna D."/>
            <person name="Golser W."/>
            <person name="Rivera L."/>
            <person name="Zhang J."/>
            <person name="Wing R."/>
        </authorList>
    </citation>
    <scope>NUCLEOTIDE SEQUENCE</scope>
</reference>
<name>A0A0D9VEH1_9ORYZ</name>
<reference evidence="6 7" key="1">
    <citation type="submission" date="2012-08" db="EMBL/GenBank/DDBJ databases">
        <title>Oryza genome evolution.</title>
        <authorList>
            <person name="Wing R.A."/>
        </authorList>
    </citation>
    <scope>NUCLEOTIDE SEQUENCE</scope>
</reference>
<proteinExistence type="predicted"/>
<feature type="compositionally biased region" description="Low complexity" evidence="4">
    <location>
        <begin position="1"/>
        <end position="15"/>
    </location>
</feature>
<dbReference type="Gene3D" id="1.25.40.420">
    <property type="match status" value="1"/>
</dbReference>
<dbReference type="Gramene" id="LPERR02G09510.2">
    <property type="protein sequence ID" value="LPERR02G09510.2"/>
    <property type="gene ID" value="LPERR02G09510"/>
</dbReference>
<protein>
    <recommendedName>
        <fullName evidence="5">BACK domain-containing protein</fullName>
    </recommendedName>
</protein>
<dbReference type="PANTHER" id="PTHR46336">
    <property type="entry name" value="OS02G0260700 PROTEIN"/>
    <property type="match status" value="1"/>
</dbReference>
<organism evidence="6 7">
    <name type="scientific">Leersia perrieri</name>
    <dbReference type="NCBI Taxonomy" id="77586"/>
    <lineage>
        <taxon>Eukaryota</taxon>
        <taxon>Viridiplantae</taxon>
        <taxon>Streptophyta</taxon>
        <taxon>Embryophyta</taxon>
        <taxon>Tracheophyta</taxon>
        <taxon>Spermatophyta</taxon>
        <taxon>Magnoliopsida</taxon>
        <taxon>Liliopsida</taxon>
        <taxon>Poales</taxon>
        <taxon>Poaceae</taxon>
        <taxon>BOP clade</taxon>
        <taxon>Oryzoideae</taxon>
        <taxon>Oryzeae</taxon>
        <taxon>Oryzinae</taxon>
        <taxon>Leersia</taxon>
    </lineage>
</organism>
<evidence type="ECO:0000256" key="4">
    <source>
        <dbReference type="SAM" id="MobiDB-lite"/>
    </source>
</evidence>
<dbReference type="InterPro" id="IPR011333">
    <property type="entry name" value="SKP1/BTB/POZ_sf"/>
</dbReference>
<evidence type="ECO:0000256" key="1">
    <source>
        <dbReference type="ARBA" id="ARBA00002668"/>
    </source>
</evidence>
<evidence type="ECO:0000256" key="3">
    <source>
        <dbReference type="ARBA" id="ARBA00022786"/>
    </source>
</evidence>
<dbReference type="SUPFAM" id="SSF54695">
    <property type="entry name" value="POZ domain"/>
    <property type="match status" value="1"/>
</dbReference>
<feature type="region of interest" description="Disordered" evidence="4">
    <location>
        <begin position="51"/>
        <end position="77"/>
    </location>
</feature>
<dbReference type="SMART" id="SM00875">
    <property type="entry name" value="BACK"/>
    <property type="match status" value="1"/>
</dbReference>
<comment type="function">
    <text evidence="1">May act as a substrate-specific adapter of an E3 ubiquitin-protein ligase complex (CUL3-RBX1-BTB) which mediates the ubiquitination and subsequent proteasomal degradation of target proteins.</text>
</comment>
<dbReference type="InterPro" id="IPR011705">
    <property type="entry name" value="BACK"/>
</dbReference>